<dbReference type="GO" id="GO:0042597">
    <property type="term" value="C:periplasmic space"/>
    <property type="evidence" value="ECO:0007669"/>
    <property type="project" value="UniProtKB-SubCell"/>
</dbReference>
<dbReference type="InterPro" id="IPR055076">
    <property type="entry name" value="Alg17C_C"/>
</dbReference>
<evidence type="ECO:0000256" key="5">
    <source>
        <dbReference type="SAM" id="SignalP"/>
    </source>
</evidence>
<evidence type="ECO:0000256" key="2">
    <source>
        <dbReference type="ARBA" id="ARBA00022729"/>
    </source>
</evidence>
<feature type="signal peptide" evidence="5">
    <location>
        <begin position="1"/>
        <end position="23"/>
    </location>
</feature>
<feature type="domain" description="Exo-oligoalginate lyase C-terminal" evidence="8">
    <location>
        <begin position="705"/>
        <end position="738"/>
    </location>
</feature>
<dbReference type="Pfam" id="PF05426">
    <property type="entry name" value="Alginate_lyase"/>
    <property type="match status" value="1"/>
</dbReference>
<evidence type="ECO:0000256" key="4">
    <source>
        <dbReference type="ARBA" id="ARBA00023239"/>
    </source>
</evidence>
<proteinExistence type="predicted"/>
<organism evidence="9 10">
    <name type="scientific">Xanthomonas arboricola</name>
    <dbReference type="NCBI Taxonomy" id="56448"/>
    <lineage>
        <taxon>Bacteria</taxon>
        <taxon>Pseudomonadati</taxon>
        <taxon>Pseudomonadota</taxon>
        <taxon>Gammaproteobacteria</taxon>
        <taxon>Lysobacterales</taxon>
        <taxon>Lysobacteraceae</taxon>
        <taxon>Xanthomonas</taxon>
    </lineage>
</organism>
<feature type="chain" id="PRO_5015584844" evidence="5">
    <location>
        <begin position="24"/>
        <end position="747"/>
    </location>
</feature>
<name>A0A2S7AA80_9XANT</name>
<dbReference type="PANTHER" id="PTHR39210">
    <property type="entry name" value="HEPARIN-SULFATE LYASE"/>
    <property type="match status" value="1"/>
</dbReference>
<dbReference type="GO" id="GO:0016829">
    <property type="term" value="F:lyase activity"/>
    <property type="evidence" value="ECO:0007669"/>
    <property type="project" value="UniProtKB-KW"/>
</dbReference>
<dbReference type="Gene3D" id="2.70.98.70">
    <property type="match status" value="1"/>
</dbReference>
<comment type="caution">
    <text evidence="9">The sequence shown here is derived from an EMBL/GenBank/DDBJ whole genome shotgun (WGS) entry which is preliminary data.</text>
</comment>
<evidence type="ECO:0000259" key="6">
    <source>
        <dbReference type="Pfam" id="PF05426"/>
    </source>
</evidence>
<dbReference type="InterPro" id="IPR008929">
    <property type="entry name" value="Chondroitin_lyas"/>
</dbReference>
<protein>
    <submittedName>
        <fullName evidence="9">Alginate lyase</fullName>
    </submittedName>
</protein>
<dbReference type="InterPro" id="IPR008397">
    <property type="entry name" value="Alginate_lyase_dom"/>
</dbReference>
<dbReference type="Pfam" id="PF07940">
    <property type="entry name" value="Hepar_II_III_C"/>
    <property type="match status" value="1"/>
</dbReference>
<evidence type="ECO:0000259" key="7">
    <source>
        <dbReference type="Pfam" id="PF07940"/>
    </source>
</evidence>
<evidence type="ECO:0000313" key="10">
    <source>
        <dbReference type="Proteomes" id="UP000239204"/>
    </source>
</evidence>
<evidence type="ECO:0000313" key="9">
    <source>
        <dbReference type="EMBL" id="PPU06054.1"/>
    </source>
</evidence>
<accession>A0A2S7AA80</accession>
<keyword evidence="4 9" id="KW-0456">Lyase</keyword>
<dbReference type="PANTHER" id="PTHR39210:SF1">
    <property type="entry name" value="HEPARIN-SULFATE LYASE"/>
    <property type="match status" value="1"/>
</dbReference>
<dbReference type="InterPro" id="IPR012480">
    <property type="entry name" value="Hepar_II_III_C"/>
</dbReference>
<dbReference type="Proteomes" id="UP000239204">
    <property type="component" value="Unassembled WGS sequence"/>
</dbReference>
<dbReference type="EMBL" id="MIGY01000003">
    <property type="protein sequence ID" value="PPU06054.1"/>
    <property type="molecule type" value="Genomic_DNA"/>
</dbReference>
<gene>
    <name evidence="9" type="ORF">XarjCFBP7645_15880</name>
</gene>
<dbReference type="InterPro" id="IPR054935">
    <property type="entry name" value="Alg_lyase"/>
</dbReference>
<dbReference type="RefSeq" id="WP_104538298.1">
    <property type="nucleotide sequence ID" value="NZ_LR962898.1"/>
</dbReference>
<dbReference type="Pfam" id="PF22686">
    <property type="entry name" value="Alg17C_C"/>
    <property type="match status" value="1"/>
</dbReference>
<dbReference type="SUPFAM" id="SSF48230">
    <property type="entry name" value="Chondroitin AC/alginate lyase"/>
    <property type="match status" value="1"/>
</dbReference>
<sequence>MTRSTRLLLLVLVSAGSALPCSAAPSPAAEQAAQPQPRATDATPVLVTARQWREMASAGARLPVFAREQARAEASVRAAMRAGVDVPVPSDPGGGASHEQHKRNYQAIQAAGALYRLTGDRAYADYARDVLLAYARLYPTLGAHPAGRGQVPGRLFWQSLNDSVWLVYASQGYDAIRDTLSAQDRATIDREVFARMAQFLCDESADNFDKIHNHATWAVAAVGMTGYVLRDQVLVDKALRGSRRDGKAGFLAQVDQLFSPDGYYAEGPYYQRYALAPFVLFANAIERNQPQQRIFQRRDGVLLKAVNSLVQSSYGGYFFPINDAILDKGLDTEELVAGIGIAYAQTHDPQLLSVAQRQRRVLLTPEGLAVASALTQDRAQPFAFGSVLLRDGAQGDQGALAILRSGGEDGQTLVMKNTSQGMGHGHFDKLHWLFYDNGQRVVTDYGAARFLNVEAKAGGIYLPENSSWAKQTVAHNTLVVNETSHFNGDWKVGEQHAPTQLLFASTADTQIVSARMQQAYDGVTFTRTQALLSHPQLRLPVVVDLLRVNASAPARYDLPLHFNGQIMQVGFKAERALTQRPVLGKANGYQHLWVDASSDASTDTRSLSWLLAGRFYSYRFGSSAPARALLVESGANDPNFNLRREPALIQRVDGQANVSFFGVLEPHGEYNGTAEYVRGANSRIRAIERVRGDDAEVIVLTLVGGQRIALAVADDADAQRSHQVQAAGQRYSWRGGYARFDRTAGAQ</sequence>
<dbReference type="AlphaFoldDB" id="A0A2S7AA80"/>
<reference evidence="9 10" key="1">
    <citation type="submission" date="2016-08" db="EMBL/GenBank/DDBJ databases">
        <title>Evolution of the type three secretion system and type three effector repertoires in Xanthomonas.</title>
        <authorList>
            <person name="Merda D."/>
            <person name="Briand M."/>
            <person name="Bosis E."/>
            <person name="Rousseau C."/>
            <person name="Portier P."/>
            <person name="Jacques M.-A."/>
            <person name="Fischer-Le Saux M."/>
        </authorList>
    </citation>
    <scope>NUCLEOTIDE SEQUENCE [LARGE SCALE GENOMIC DNA]</scope>
    <source>
        <strain evidence="9 10">CFBP 7645</strain>
    </source>
</reference>
<evidence type="ECO:0000259" key="8">
    <source>
        <dbReference type="Pfam" id="PF22686"/>
    </source>
</evidence>
<comment type="subcellular location">
    <subcellularLocation>
        <location evidence="1">Periplasm</location>
    </subcellularLocation>
</comment>
<keyword evidence="2 5" id="KW-0732">Signal</keyword>
<dbReference type="NCBIfam" id="NF042990">
    <property type="entry name" value="olalg_lyase"/>
    <property type="match status" value="1"/>
</dbReference>
<dbReference type="Gene3D" id="1.50.10.100">
    <property type="entry name" value="Chondroitin AC/alginate lyase"/>
    <property type="match status" value="1"/>
</dbReference>
<evidence type="ECO:0000256" key="1">
    <source>
        <dbReference type="ARBA" id="ARBA00004418"/>
    </source>
</evidence>
<keyword evidence="3" id="KW-0574">Periplasm</keyword>
<feature type="domain" description="Alginate lyase" evidence="6">
    <location>
        <begin position="101"/>
        <end position="312"/>
    </location>
</feature>
<feature type="domain" description="Heparinase II/III-like C-terminal" evidence="7">
    <location>
        <begin position="390"/>
        <end position="651"/>
    </location>
</feature>
<evidence type="ECO:0000256" key="3">
    <source>
        <dbReference type="ARBA" id="ARBA00022764"/>
    </source>
</evidence>